<evidence type="ECO:0000313" key="3">
    <source>
        <dbReference type="Proteomes" id="UP001642409"/>
    </source>
</evidence>
<reference evidence="2 3" key="2">
    <citation type="submission" date="2024-07" db="EMBL/GenBank/DDBJ databases">
        <authorList>
            <person name="Akdeniz Z."/>
        </authorList>
    </citation>
    <scope>NUCLEOTIDE SEQUENCE [LARGE SCALE GENOMIC DNA]</scope>
</reference>
<accession>A0AA86V9Z2</accession>
<protein>
    <submittedName>
        <fullName evidence="2">Hypothetical_protein</fullName>
    </submittedName>
</protein>
<organism evidence="1">
    <name type="scientific">Hexamita inflata</name>
    <dbReference type="NCBI Taxonomy" id="28002"/>
    <lineage>
        <taxon>Eukaryota</taxon>
        <taxon>Metamonada</taxon>
        <taxon>Diplomonadida</taxon>
        <taxon>Hexamitidae</taxon>
        <taxon>Hexamitinae</taxon>
        <taxon>Hexamita</taxon>
    </lineage>
</organism>
<proteinExistence type="predicted"/>
<evidence type="ECO:0000313" key="2">
    <source>
        <dbReference type="EMBL" id="CAL5984135.1"/>
    </source>
</evidence>
<dbReference type="AlphaFoldDB" id="A0AA86V9Z2"/>
<keyword evidence="3" id="KW-1185">Reference proteome</keyword>
<sequence>MLYVARGISSACCVKLIGNIFEDLDKLNWNQHPSACTLANSTVTPSHNYLKIARICKKNQFLLFRHCARTQDQLVFSKQIQTEQTNYLQTAATHCNTGGLSKYNPLQMNCKIKSRFVIDPKYLCKQPLQMNQFIVSDVVMCDTARYDEEIVEERSNSDYNPLQYMMIGQQ</sequence>
<name>A0AA86V9Z2_9EUKA</name>
<dbReference type="EMBL" id="CATOUU010000931">
    <property type="protein sequence ID" value="CAI9960583.1"/>
    <property type="molecule type" value="Genomic_DNA"/>
</dbReference>
<dbReference type="EMBL" id="CAXDID020000016">
    <property type="protein sequence ID" value="CAL5984135.1"/>
    <property type="molecule type" value="Genomic_DNA"/>
</dbReference>
<evidence type="ECO:0000313" key="1">
    <source>
        <dbReference type="EMBL" id="CAI9960583.1"/>
    </source>
</evidence>
<gene>
    <name evidence="1" type="ORF">HINF_LOCUS48228</name>
    <name evidence="2" type="ORF">HINF_LOCUS7964</name>
</gene>
<comment type="caution">
    <text evidence="1">The sequence shown here is derived from an EMBL/GenBank/DDBJ whole genome shotgun (WGS) entry which is preliminary data.</text>
</comment>
<reference evidence="1" key="1">
    <citation type="submission" date="2023-06" db="EMBL/GenBank/DDBJ databases">
        <authorList>
            <person name="Kurt Z."/>
        </authorList>
    </citation>
    <scope>NUCLEOTIDE SEQUENCE</scope>
</reference>
<dbReference type="Proteomes" id="UP001642409">
    <property type="component" value="Unassembled WGS sequence"/>
</dbReference>